<evidence type="ECO:0000256" key="1">
    <source>
        <dbReference type="ARBA" id="ARBA00004651"/>
    </source>
</evidence>
<dbReference type="GeneID" id="87599517"/>
<evidence type="ECO:0000259" key="7">
    <source>
        <dbReference type="PROSITE" id="PS50893"/>
    </source>
</evidence>
<reference evidence="9" key="1">
    <citation type="submission" date="2015-08" db="EMBL/GenBank/DDBJ databases">
        <title>Complete DNA Sequence of Pseudomonas syringae pv. actinidiae, the Causal Agent of Kiwifruit Canker Disease.</title>
        <authorList>
            <person name="Rikkerink E.H.A."/>
            <person name="Fineran P.C."/>
        </authorList>
    </citation>
    <scope>NUCLEOTIDE SEQUENCE</scope>
    <source>
        <strain evidence="9">DSM 13666</strain>
    </source>
</reference>
<dbReference type="GO" id="GO:0005886">
    <property type="term" value="C:plasma membrane"/>
    <property type="evidence" value="ECO:0007669"/>
    <property type="project" value="UniProtKB-SubCell"/>
</dbReference>
<dbReference type="PANTHER" id="PTHR43394:SF1">
    <property type="entry name" value="ATP-BINDING CASSETTE SUB-FAMILY B MEMBER 10, MITOCHONDRIAL"/>
    <property type="match status" value="1"/>
</dbReference>
<evidence type="ECO:0000256" key="2">
    <source>
        <dbReference type="ARBA" id="ARBA00022692"/>
    </source>
</evidence>
<dbReference type="InterPro" id="IPR003439">
    <property type="entry name" value="ABC_transporter-like_ATP-bd"/>
</dbReference>
<dbReference type="Gene3D" id="3.40.50.300">
    <property type="entry name" value="P-loop containing nucleotide triphosphate hydrolases"/>
    <property type="match status" value="1"/>
</dbReference>
<protein>
    <submittedName>
        <fullName evidence="9">ABC transporter ATP-binding protein</fullName>
    </submittedName>
</protein>
<dbReference type="Gene3D" id="1.20.1560.10">
    <property type="entry name" value="ABC transporter type 1, transmembrane domain"/>
    <property type="match status" value="1"/>
</dbReference>
<dbReference type="InterPro" id="IPR027417">
    <property type="entry name" value="P-loop_NTPase"/>
</dbReference>
<dbReference type="InterPro" id="IPR014223">
    <property type="entry name" value="ABC_CydC/D"/>
</dbReference>
<dbReference type="GO" id="GO:0016887">
    <property type="term" value="F:ATP hydrolysis activity"/>
    <property type="evidence" value="ECO:0007669"/>
    <property type="project" value="InterPro"/>
</dbReference>
<keyword evidence="4 9" id="KW-0067">ATP-binding</keyword>
<feature type="domain" description="ABC transporter" evidence="7">
    <location>
        <begin position="334"/>
        <end position="564"/>
    </location>
</feature>
<keyword evidence="5" id="KW-1133">Transmembrane helix</keyword>
<dbReference type="InterPro" id="IPR011527">
    <property type="entry name" value="ABC1_TM_dom"/>
</dbReference>
<keyword evidence="2" id="KW-0812">Transmembrane</keyword>
<keyword evidence="3" id="KW-0547">Nucleotide-binding</keyword>
<dbReference type="RefSeq" id="WP_053430090.1">
    <property type="nucleotide sequence ID" value="NZ_CP040441.1"/>
</dbReference>
<evidence type="ECO:0000256" key="3">
    <source>
        <dbReference type="ARBA" id="ARBA00022741"/>
    </source>
</evidence>
<accession>A0A0M0KGG9</accession>
<evidence type="ECO:0000256" key="6">
    <source>
        <dbReference type="ARBA" id="ARBA00023136"/>
    </source>
</evidence>
<proteinExistence type="predicted"/>
<dbReference type="InterPro" id="IPR017871">
    <property type="entry name" value="ABC_transporter-like_CS"/>
</dbReference>
<evidence type="ECO:0000313" key="9">
    <source>
        <dbReference type="EMBL" id="KOO37498.1"/>
    </source>
</evidence>
<dbReference type="Pfam" id="PF00664">
    <property type="entry name" value="ABC_membrane"/>
    <property type="match status" value="1"/>
</dbReference>
<dbReference type="InterPro" id="IPR003593">
    <property type="entry name" value="AAA+_ATPase"/>
</dbReference>
<gene>
    <name evidence="9" type="ORF">AMD02_00560</name>
</gene>
<dbReference type="CDD" id="cd03228">
    <property type="entry name" value="ABCC_MRP_Like"/>
    <property type="match status" value="1"/>
</dbReference>
<dbReference type="AlphaFoldDB" id="A0A0M0KGG9"/>
<comment type="subcellular location">
    <subcellularLocation>
        <location evidence="1">Cell membrane</location>
        <topology evidence="1">Multi-pass membrane protein</topology>
    </subcellularLocation>
</comment>
<dbReference type="EMBL" id="LILD01000001">
    <property type="protein sequence ID" value="KOO37498.1"/>
    <property type="molecule type" value="Genomic_DNA"/>
</dbReference>
<dbReference type="InterPro" id="IPR036640">
    <property type="entry name" value="ABC1_TM_sf"/>
</dbReference>
<feature type="domain" description="ABC transmembrane type-1" evidence="8">
    <location>
        <begin position="19"/>
        <end position="291"/>
    </location>
</feature>
<dbReference type="GO" id="GO:0034775">
    <property type="term" value="P:glutathione transmembrane transport"/>
    <property type="evidence" value="ECO:0007669"/>
    <property type="project" value="InterPro"/>
</dbReference>
<dbReference type="GO" id="GO:0015421">
    <property type="term" value="F:ABC-type oligopeptide transporter activity"/>
    <property type="evidence" value="ECO:0007669"/>
    <property type="project" value="TreeGrafter"/>
</dbReference>
<dbReference type="InterPro" id="IPR039421">
    <property type="entry name" value="Type_1_exporter"/>
</dbReference>
<comment type="caution">
    <text evidence="9">The sequence shown here is derived from an EMBL/GenBank/DDBJ whole genome shotgun (WGS) entry which is preliminary data.</text>
</comment>
<dbReference type="Pfam" id="PF00005">
    <property type="entry name" value="ABC_tran"/>
    <property type="match status" value="1"/>
</dbReference>
<dbReference type="PROSITE" id="PS50893">
    <property type="entry name" value="ABC_TRANSPORTER_2"/>
    <property type="match status" value="1"/>
</dbReference>
<evidence type="ECO:0000256" key="5">
    <source>
        <dbReference type="ARBA" id="ARBA00022989"/>
    </source>
</evidence>
<evidence type="ECO:0000256" key="4">
    <source>
        <dbReference type="ARBA" id="ARBA00022840"/>
    </source>
</evidence>
<dbReference type="CDD" id="cd18585">
    <property type="entry name" value="ABC_6TM_CydC"/>
    <property type="match status" value="1"/>
</dbReference>
<dbReference type="GO" id="GO:0045454">
    <property type="term" value="P:cell redox homeostasis"/>
    <property type="evidence" value="ECO:0007669"/>
    <property type="project" value="InterPro"/>
</dbReference>
<dbReference type="PATRIC" id="fig|136160.3.peg.288"/>
<organism evidence="9">
    <name type="scientific">Halalkalibacterium halodurans</name>
    <name type="common">Bacillus halodurans</name>
    <dbReference type="NCBI Taxonomy" id="86665"/>
    <lineage>
        <taxon>Bacteria</taxon>
        <taxon>Bacillati</taxon>
        <taxon>Bacillota</taxon>
        <taxon>Bacilli</taxon>
        <taxon>Bacillales</taxon>
        <taxon>Bacillaceae</taxon>
        <taxon>Halalkalibacterium (ex Joshi et al. 2022)</taxon>
    </lineage>
</organism>
<dbReference type="PANTHER" id="PTHR43394">
    <property type="entry name" value="ATP-DEPENDENT PERMEASE MDL1, MITOCHONDRIAL"/>
    <property type="match status" value="1"/>
</dbReference>
<sequence length="575" mass="64425">MKVLMPYVKMMFVEKKDIFLSIFAGFMAGITAVGLFSASGYLISQAALTPPIATLMVIVAIVKLLGITSAISRYGERYFSHRATFTLLSNIRLRVYEKLEPVASKILHHYRSGDLLSRIVGDVDSLQNLLLRVVYPPVVMVSVFLATIAFTSIFSVGTAVLLFIGLLATLLIIPTAFYVGHRAMNHHIRETRGNLSSTFTEYVYGFRELTIHQATDERQEQVLADIRTYEKQKQQSQAIHMWSDATVHFFSLFVSVAVLAYAGLQVVDGNLAGILLAMLLMISLTVFEQVTPMALLPYHLQESAHSAKRLEAITAEPMEQPEHVDYNGQTAPDLSLQRVTFTFDGEQRPALQDVSFYVKPGSKTAIIGASGSGKSTIAHLILKSFPYSKGSITVNGTELKHIDEKKWWKTINMSLQSNHFFVGTLEENLRTANENASVEEMARALQQVELSHLQLGDRVDEKGANLSGGEKQRLAIARLLLRRHATLWILDEPTSSLDALTEERMLQLLFNQAKDATVLFISHRLTGLEDMDQILVVDQGKIIETGTYEQLMEQNGYFRRMKELERELFAIEKST</sequence>
<dbReference type="SUPFAM" id="SSF52540">
    <property type="entry name" value="P-loop containing nucleoside triphosphate hydrolases"/>
    <property type="match status" value="1"/>
</dbReference>
<keyword evidence="6" id="KW-0472">Membrane</keyword>
<dbReference type="PROSITE" id="PS00211">
    <property type="entry name" value="ABC_TRANSPORTER_1"/>
    <property type="match status" value="1"/>
</dbReference>
<dbReference type="GO" id="GO:0005524">
    <property type="term" value="F:ATP binding"/>
    <property type="evidence" value="ECO:0007669"/>
    <property type="project" value="UniProtKB-KW"/>
</dbReference>
<evidence type="ECO:0000259" key="8">
    <source>
        <dbReference type="PROSITE" id="PS50929"/>
    </source>
</evidence>
<dbReference type="PROSITE" id="PS50929">
    <property type="entry name" value="ABC_TM1F"/>
    <property type="match status" value="1"/>
</dbReference>
<dbReference type="SUPFAM" id="SSF90123">
    <property type="entry name" value="ABC transporter transmembrane region"/>
    <property type="match status" value="1"/>
</dbReference>
<name>A0A0M0KGG9_ALKHA</name>
<dbReference type="SMART" id="SM00382">
    <property type="entry name" value="AAA"/>
    <property type="match status" value="1"/>
</dbReference>
<dbReference type="NCBIfam" id="TIGR02868">
    <property type="entry name" value="CydC"/>
    <property type="match status" value="1"/>
</dbReference>